<dbReference type="PROSITE" id="PS51257">
    <property type="entry name" value="PROKAR_LIPOPROTEIN"/>
    <property type="match status" value="1"/>
</dbReference>
<reference evidence="1" key="1">
    <citation type="journal article" date="2023" name="Microorganisms">
        <title>Genomic Characterization of Arcobacter butzleri Strains Isolated from Various Sources in Lithuania.</title>
        <authorList>
            <person name="Uljanovas D."/>
            <person name="Golz G."/>
            <person name="Fleischmann S."/>
            <person name="Kudirkiene E."/>
            <person name="Kasetiene N."/>
            <person name="Grineviciene A."/>
            <person name="Tamuleviciene E."/>
            <person name="Aksomaitiene J."/>
            <person name="Alter T."/>
            <person name="Malakauskas M."/>
        </authorList>
    </citation>
    <scope>NUCLEOTIDE SEQUENCE</scope>
    <source>
        <strain evidence="1">S41</strain>
    </source>
</reference>
<dbReference type="RefSeq" id="WP_301370713.1">
    <property type="nucleotide sequence ID" value="NZ_JAQJJF010000006.1"/>
</dbReference>
<evidence type="ECO:0000313" key="2">
    <source>
        <dbReference type="Proteomes" id="UP001170364"/>
    </source>
</evidence>
<protein>
    <recommendedName>
        <fullName evidence="3">Lipoprotein</fullName>
    </recommendedName>
</protein>
<dbReference type="Proteomes" id="UP001170364">
    <property type="component" value="Unassembled WGS sequence"/>
</dbReference>
<evidence type="ECO:0008006" key="3">
    <source>
        <dbReference type="Google" id="ProtNLM"/>
    </source>
</evidence>
<evidence type="ECO:0000313" key="1">
    <source>
        <dbReference type="EMBL" id="MDN5123869.1"/>
    </source>
</evidence>
<reference evidence="1" key="2">
    <citation type="submission" date="2023-01" db="EMBL/GenBank/DDBJ databases">
        <authorList>
            <person name="Uljanovas D."/>
        </authorList>
    </citation>
    <scope>NUCLEOTIDE SEQUENCE</scope>
    <source>
        <strain evidence="1">S41</strain>
    </source>
</reference>
<dbReference type="EMBL" id="JAQJJG010000008">
    <property type="protein sequence ID" value="MDN5123869.1"/>
    <property type="molecule type" value="Genomic_DNA"/>
</dbReference>
<organism evidence="1 2">
    <name type="scientific">Aliarcobacter butzleri</name>
    <dbReference type="NCBI Taxonomy" id="28197"/>
    <lineage>
        <taxon>Bacteria</taxon>
        <taxon>Pseudomonadati</taxon>
        <taxon>Campylobacterota</taxon>
        <taxon>Epsilonproteobacteria</taxon>
        <taxon>Campylobacterales</taxon>
        <taxon>Arcobacteraceae</taxon>
        <taxon>Aliarcobacter</taxon>
    </lineage>
</organism>
<name>A0AAW7QDM0_9BACT</name>
<sequence length="347" mass="38994">MKKTVLKTAIFAILIMFGFTGCGPEYVNGLHIPSDSVQQDNSKTKVYYEDVNTKQIRENLQEITKYLNSNPIVPPFWCNLVNENDAQSVEDVKIKCEKNTSNKKVEGISFKVDEKSNYIISEKVYSTSNQAYTDFANIREFLFDVLKDNPKLRDSFGMSSKIHTSNEIFKKKLIFTTQKEKVREAAADKVKKQIEIGGWQMVNNPKDADKTISFELSRDYTESEVKDGKTNITTFSSSSPNTNGNVIVGNSAMKFANTSNSSSASAGIGMGVALGLSAVDYMLSKANKPVFEYVFPFMKITNTKTQESHVKFFEIGIYLGNESEIRGLTARINNSVNRWPDGTMFNY</sequence>
<gene>
    <name evidence="1" type="ORF">PJV93_08100</name>
</gene>
<accession>A0AAW7QDM0</accession>
<comment type="caution">
    <text evidence="1">The sequence shown here is derived from an EMBL/GenBank/DDBJ whole genome shotgun (WGS) entry which is preliminary data.</text>
</comment>
<proteinExistence type="predicted"/>
<dbReference type="AlphaFoldDB" id="A0AAW7QDM0"/>